<dbReference type="Pfam" id="PF17167">
    <property type="entry name" value="Glyco_hydro_94"/>
    <property type="match status" value="2"/>
</dbReference>
<dbReference type="RefSeq" id="WP_020936056.1">
    <property type="nucleotide sequence ID" value="NC_021921.1"/>
</dbReference>
<evidence type="ECO:0000259" key="5">
    <source>
        <dbReference type="Pfam" id="PF17167"/>
    </source>
</evidence>
<evidence type="ECO:0000259" key="4">
    <source>
        <dbReference type="Pfam" id="PF06165"/>
    </source>
</evidence>
<feature type="coiled-coil region" evidence="3">
    <location>
        <begin position="557"/>
        <end position="584"/>
    </location>
</feature>
<dbReference type="GeneID" id="23797765"/>
<dbReference type="InterPro" id="IPR033432">
    <property type="entry name" value="GH94_catalytic"/>
</dbReference>
<organism evidence="6 7">
    <name type="scientific">Halorhabdus tiamatea SARL4B</name>
    <dbReference type="NCBI Taxonomy" id="1033806"/>
    <lineage>
        <taxon>Archaea</taxon>
        <taxon>Methanobacteriati</taxon>
        <taxon>Methanobacteriota</taxon>
        <taxon>Stenosarchaea group</taxon>
        <taxon>Halobacteria</taxon>
        <taxon>Halobacteriales</taxon>
        <taxon>Haloarculaceae</taxon>
        <taxon>Halorhabdus</taxon>
    </lineage>
</organism>
<keyword evidence="3" id="KW-0175">Coiled coil</keyword>
<dbReference type="InterPro" id="IPR037018">
    <property type="entry name" value="GH65_N"/>
</dbReference>
<dbReference type="Proteomes" id="UP000015381">
    <property type="component" value="Chromosome I"/>
</dbReference>
<accession>S6CTL2</accession>
<keyword evidence="2 6" id="KW-0808">Transferase</keyword>
<dbReference type="InterPro" id="IPR010383">
    <property type="entry name" value="Glyco_hydrolase_94_b-supersand"/>
</dbReference>
<dbReference type="HOGENOM" id="CLU_308539_0_0_2"/>
<dbReference type="InterPro" id="IPR008928">
    <property type="entry name" value="6-hairpin_glycosidase_sf"/>
</dbReference>
<reference evidence="6 7" key="1">
    <citation type="journal article" date="2014" name="Environ. Microbiol.">
        <title>Halorhabdus tiamatea: proteogenomics and glycosidase activity measurements identify the first cultivated euryarchaeon from a deep-sea anoxic brine lake as potential polysaccharide degrader.</title>
        <authorList>
            <person name="Werner J."/>
            <person name="Ferrer M."/>
            <person name="Michel G."/>
            <person name="Mann A.J."/>
            <person name="Huang S."/>
            <person name="Juarez S."/>
            <person name="Ciordia S."/>
            <person name="Albar J.P."/>
            <person name="Alcaide M."/>
            <person name="La Cono V."/>
            <person name="Yakimov M.M."/>
            <person name="Antunes A."/>
            <person name="Taborda M."/>
            <person name="Da Costa M.S."/>
            <person name="Amann R.I."/>
            <person name="Gloeckner F.O."/>
            <person name="Golyshina O.V."/>
            <person name="Golyshin P.N."/>
            <person name="Teeling H."/>
        </authorList>
    </citation>
    <scope>NUCLEOTIDE SEQUENCE [LARGE SCALE GENOMIC DNA]</scope>
    <source>
        <strain evidence="7">SARL4B</strain>
    </source>
</reference>
<dbReference type="GO" id="GO:0050045">
    <property type="term" value="F:laminaribiose phosphorylase activity"/>
    <property type="evidence" value="ECO:0007669"/>
    <property type="project" value="UniProtKB-EC"/>
</dbReference>
<protein>
    <submittedName>
        <fullName evidence="6">Laminaribiose phosphorylase, family GH94</fullName>
        <ecNumber evidence="6">2.4.1.31</ecNumber>
    </submittedName>
</protein>
<dbReference type="PANTHER" id="PTHR37469">
    <property type="entry name" value="CELLOBIONIC ACID PHOSPHORYLASE-RELATED"/>
    <property type="match status" value="1"/>
</dbReference>
<evidence type="ECO:0000313" key="6">
    <source>
        <dbReference type="EMBL" id="CCQ33042.1"/>
    </source>
</evidence>
<feature type="domain" description="Glycosyl hydrolase 94 catalytic" evidence="5">
    <location>
        <begin position="331"/>
        <end position="576"/>
    </location>
</feature>
<dbReference type="SUPFAM" id="SSF48208">
    <property type="entry name" value="Six-hairpin glycosidases"/>
    <property type="match status" value="1"/>
</dbReference>
<name>S6CTL2_9EURY</name>
<dbReference type="GO" id="GO:0030246">
    <property type="term" value="F:carbohydrate binding"/>
    <property type="evidence" value="ECO:0007669"/>
    <property type="project" value="InterPro"/>
</dbReference>
<feature type="domain" description="Glycosyl hydrolase 94 catalytic" evidence="5">
    <location>
        <begin position="634"/>
        <end position="822"/>
    </location>
</feature>
<proteinExistence type="predicted"/>
<dbReference type="PANTHER" id="PTHR37469:SF2">
    <property type="entry name" value="CELLOBIONIC ACID PHOSPHORYLASE"/>
    <property type="match status" value="1"/>
</dbReference>
<keyword evidence="1 6" id="KW-0328">Glycosyltransferase</keyword>
<dbReference type="EMBL" id="HF571520">
    <property type="protein sequence ID" value="CCQ33042.1"/>
    <property type="molecule type" value="Genomic_DNA"/>
</dbReference>
<gene>
    <name evidence="6" type="ORF">HTIA_0903</name>
</gene>
<dbReference type="InterPro" id="IPR052047">
    <property type="entry name" value="GH94_Enzymes"/>
</dbReference>
<dbReference type="GO" id="GO:0005975">
    <property type="term" value="P:carbohydrate metabolic process"/>
    <property type="evidence" value="ECO:0007669"/>
    <property type="project" value="InterPro"/>
</dbReference>
<dbReference type="SMR" id="S6CTL2"/>
<keyword evidence="7" id="KW-1185">Reference proteome</keyword>
<dbReference type="KEGG" id="hti:HTIA_0903"/>
<evidence type="ECO:0000256" key="2">
    <source>
        <dbReference type="ARBA" id="ARBA00022679"/>
    </source>
</evidence>
<evidence type="ECO:0000256" key="3">
    <source>
        <dbReference type="SAM" id="Coils"/>
    </source>
</evidence>
<dbReference type="Gene3D" id="1.50.10.10">
    <property type="match status" value="1"/>
</dbReference>
<dbReference type="SUPFAM" id="SSF74650">
    <property type="entry name" value="Galactose mutarotase-like"/>
    <property type="match status" value="1"/>
</dbReference>
<dbReference type="Gene3D" id="2.70.98.40">
    <property type="entry name" value="Glycoside hydrolase, family 65, N-terminal domain"/>
    <property type="match status" value="1"/>
</dbReference>
<evidence type="ECO:0000256" key="1">
    <source>
        <dbReference type="ARBA" id="ARBA00022676"/>
    </source>
</evidence>
<dbReference type="InterPro" id="IPR011013">
    <property type="entry name" value="Gal_mutarotase_sf_dom"/>
</dbReference>
<dbReference type="CDD" id="cd11749">
    <property type="entry name" value="GH94N_LBP_like"/>
    <property type="match status" value="1"/>
</dbReference>
<feature type="domain" description="Glycosyl hydrolase 94 supersandwich" evidence="4">
    <location>
        <begin position="119"/>
        <end position="315"/>
    </location>
</feature>
<evidence type="ECO:0000313" key="7">
    <source>
        <dbReference type="Proteomes" id="UP000015381"/>
    </source>
</evidence>
<dbReference type="PATRIC" id="fig|1033806.12.peg.896"/>
<dbReference type="EC" id="2.4.1.31" evidence="6"/>
<dbReference type="InterPro" id="IPR012341">
    <property type="entry name" value="6hp_glycosidase-like_sf"/>
</dbReference>
<dbReference type="AlphaFoldDB" id="S6CTL2"/>
<dbReference type="Pfam" id="PF06165">
    <property type="entry name" value="GH94_b-supersand"/>
    <property type="match status" value="1"/>
</dbReference>
<sequence>MAKRHLHDIDTNVDPWAFVDDVGTFRLADPQRSSYLYFPLVNEAGIMSAITPKLHGDINASQHEFLTPPTAVENLHNKRTARNFWVCEHGVGPWSAAGNSATQIPEERPGGAESVSMEGGLLYHEITRENDERGLRAEITNFAPVRDDMVELMRVAVTNTGEKTKTITPTAAVPIYGRSADNIRDHRHVTSLLQETWTEEYGVLVRPTLSFDERGHTRNETTYGVLGTEADGTAPESFYPVVEDFIGEGGNLEWPEAVVEDLAGVSAGTEVDGYESLGGLRFETTALEPGETAEYVVIQTIWTDDPDPATLVERYGSSEAVAEELAACQDHWREKSSAVEFDTGDDTFDQWMRWVTLQPVFRRLFGNSFLPYHDYGRGGRGWRDLWQDILSLLLTEPDNVTDLLYNNFAGVRFDGSNATIIGDEPGEFTADRNNIPRVWMDHGAWPWLTTRFYLDLSGDLQFLLRDQQYYKDLHVDRASEQDEAWSPEDGTELYTDDGEIYEGTVLEHLLVQHLTQFFNVGEHNVMRLEDADWNDAMDMAPERGESVAFTALYAWNLRDMSDVLDALRAELDVEEIEIARELQTLLDTLSEPVDYDDPEAKQARLDDYLDTWERTVSGEKATVAIEELAADLEQKAEWLYEQLRDQEFIEDEDGHQWFNGYYDDSGRRVEGDHDNGVRMTLTGQVFTLMGGVATDDQADAIVEAADEYLYEPKMRGYRLNTDFDELKTDLGRGFGFAFGHKENGAMFSHMAVMYANALYRRGKVEAGHRVLSGIYEQSKDFEVSRIYPGIPEYFSERGRGMYTFLTGSGSWLLLTTVTEVFGVKGRLGDLRLEPKLLAEQFDDGEAAVTCQFADRRLDVTYHNPENADVGDYEITAVSLNGDSVDFERTDDGVVIDREVVTGLDSEAVHDVDVTLE</sequence>